<dbReference type="AlphaFoldDB" id="A0A8J7DYS2"/>
<sequence>MSVVIPNEILQAAKLSEAELRLELAKRGICVHYDLEDLHADIETLQKLEQL</sequence>
<proteinExistence type="predicted"/>
<dbReference type="RefSeq" id="WP_194029986.1">
    <property type="nucleotide sequence ID" value="NZ_JADEWZ010000018.1"/>
</dbReference>
<accession>A0A8J7DYS2</accession>
<gene>
    <name evidence="1" type="ORF">IQ249_13405</name>
</gene>
<protein>
    <submittedName>
        <fullName evidence="1">Uncharacterized protein</fullName>
    </submittedName>
</protein>
<organism evidence="1 2">
    <name type="scientific">Lusitaniella coriacea LEGE 07157</name>
    <dbReference type="NCBI Taxonomy" id="945747"/>
    <lineage>
        <taxon>Bacteria</taxon>
        <taxon>Bacillati</taxon>
        <taxon>Cyanobacteriota</taxon>
        <taxon>Cyanophyceae</taxon>
        <taxon>Spirulinales</taxon>
        <taxon>Lusitaniellaceae</taxon>
        <taxon>Lusitaniella</taxon>
    </lineage>
</organism>
<dbReference type="EMBL" id="JADEWZ010000018">
    <property type="protein sequence ID" value="MBE9116898.1"/>
    <property type="molecule type" value="Genomic_DNA"/>
</dbReference>
<comment type="caution">
    <text evidence="1">The sequence shown here is derived from an EMBL/GenBank/DDBJ whole genome shotgun (WGS) entry which is preliminary data.</text>
</comment>
<reference evidence="1" key="1">
    <citation type="submission" date="2020-10" db="EMBL/GenBank/DDBJ databases">
        <authorList>
            <person name="Castelo-Branco R."/>
            <person name="Eusebio N."/>
            <person name="Adriana R."/>
            <person name="Vieira A."/>
            <person name="Brugerolle De Fraissinette N."/>
            <person name="Rezende De Castro R."/>
            <person name="Schneider M.P."/>
            <person name="Vasconcelos V."/>
            <person name="Leao P.N."/>
        </authorList>
    </citation>
    <scope>NUCLEOTIDE SEQUENCE</scope>
    <source>
        <strain evidence="1">LEGE 07157</strain>
    </source>
</reference>
<dbReference type="Proteomes" id="UP000654482">
    <property type="component" value="Unassembled WGS sequence"/>
</dbReference>
<evidence type="ECO:0000313" key="2">
    <source>
        <dbReference type="Proteomes" id="UP000654482"/>
    </source>
</evidence>
<name>A0A8J7DYS2_9CYAN</name>
<keyword evidence="2" id="KW-1185">Reference proteome</keyword>
<evidence type="ECO:0000313" key="1">
    <source>
        <dbReference type="EMBL" id="MBE9116898.1"/>
    </source>
</evidence>